<keyword evidence="1" id="KW-1133">Transmembrane helix</keyword>
<keyword evidence="1" id="KW-0812">Transmembrane</keyword>
<sequence>MISRGFEYVGQIRIAFSSLLLAALTIATVVVLSVTSISFFTATLVICSLYI</sequence>
<comment type="caution">
    <text evidence="2">The sequence shown here is derived from an EMBL/GenBank/DDBJ whole genome shotgun (WGS) entry which is preliminary data.</text>
</comment>
<feature type="transmembrane region" description="Helical" evidence="1">
    <location>
        <begin position="20"/>
        <end position="50"/>
    </location>
</feature>
<keyword evidence="3" id="KW-1185">Reference proteome</keyword>
<reference evidence="2" key="1">
    <citation type="submission" date="2020-11" db="EMBL/GenBank/DDBJ databases">
        <authorList>
            <consortium name="DOE Joint Genome Institute"/>
            <person name="Ahrendt S."/>
            <person name="Riley R."/>
            <person name="Andreopoulos W."/>
            <person name="Labutti K."/>
            <person name="Pangilinan J."/>
            <person name="Ruiz-Duenas F.J."/>
            <person name="Barrasa J.M."/>
            <person name="Sanchez-Garcia M."/>
            <person name="Camarero S."/>
            <person name="Miyauchi S."/>
            <person name="Serrano A."/>
            <person name="Linde D."/>
            <person name="Babiker R."/>
            <person name="Drula E."/>
            <person name="Ayuso-Fernandez I."/>
            <person name="Pacheco R."/>
            <person name="Padilla G."/>
            <person name="Ferreira P."/>
            <person name="Barriuso J."/>
            <person name="Kellner H."/>
            <person name="Castanera R."/>
            <person name="Alfaro M."/>
            <person name="Ramirez L."/>
            <person name="Pisabarro A.G."/>
            <person name="Kuo A."/>
            <person name="Tritt A."/>
            <person name="Lipzen A."/>
            <person name="He G."/>
            <person name="Yan M."/>
            <person name="Ng V."/>
            <person name="Cullen D."/>
            <person name="Martin F."/>
            <person name="Rosso M.-N."/>
            <person name="Henrissat B."/>
            <person name="Hibbett D."/>
            <person name="Martinez A.T."/>
            <person name="Grigoriev I.V."/>
        </authorList>
    </citation>
    <scope>NUCLEOTIDE SEQUENCE</scope>
    <source>
        <strain evidence="2">CBS 506.95</strain>
    </source>
</reference>
<evidence type="ECO:0000313" key="2">
    <source>
        <dbReference type="EMBL" id="KAF9526184.1"/>
    </source>
</evidence>
<protein>
    <submittedName>
        <fullName evidence="2">Uncharacterized protein</fullName>
    </submittedName>
</protein>
<accession>A0A9P6EBW0</accession>
<name>A0A9P6EBW0_9AGAR</name>
<evidence type="ECO:0000256" key="1">
    <source>
        <dbReference type="SAM" id="Phobius"/>
    </source>
</evidence>
<gene>
    <name evidence="2" type="ORF">CPB83DRAFT_858202</name>
</gene>
<organism evidence="2 3">
    <name type="scientific">Crepidotus variabilis</name>
    <dbReference type="NCBI Taxonomy" id="179855"/>
    <lineage>
        <taxon>Eukaryota</taxon>
        <taxon>Fungi</taxon>
        <taxon>Dikarya</taxon>
        <taxon>Basidiomycota</taxon>
        <taxon>Agaricomycotina</taxon>
        <taxon>Agaricomycetes</taxon>
        <taxon>Agaricomycetidae</taxon>
        <taxon>Agaricales</taxon>
        <taxon>Agaricineae</taxon>
        <taxon>Crepidotaceae</taxon>
        <taxon>Crepidotus</taxon>
    </lineage>
</organism>
<proteinExistence type="predicted"/>
<dbReference type="Proteomes" id="UP000807306">
    <property type="component" value="Unassembled WGS sequence"/>
</dbReference>
<feature type="non-terminal residue" evidence="2">
    <location>
        <position position="51"/>
    </location>
</feature>
<evidence type="ECO:0000313" key="3">
    <source>
        <dbReference type="Proteomes" id="UP000807306"/>
    </source>
</evidence>
<dbReference type="AlphaFoldDB" id="A0A9P6EBW0"/>
<keyword evidence="1" id="KW-0472">Membrane</keyword>
<dbReference type="EMBL" id="MU157874">
    <property type="protein sequence ID" value="KAF9526184.1"/>
    <property type="molecule type" value="Genomic_DNA"/>
</dbReference>